<keyword evidence="4 8" id="KW-0808">Transferase</keyword>
<accession>A0A1I4IH11</accession>
<evidence type="ECO:0000256" key="5">
    <source>
        <dbReference type="ARBA" id="ARBA00022977"/>
    </source>
</evidence>
<reference evidence="10 11" key="1">
    <citation type="submission" date="2016-10" db="EMBL/GenBank/DDBJ databases">
        <authorList>
            <person name="de Groot N.N."/>
        </authorList>
    </citation>
    <scope>NUCLEOTIDE SEQUENCE [LARGE SCALE GENOMIC DNA]</scope>
    <source>
        <strain evidence="10 11">DSM 16199</strain>
    </source>
</reference>
<evidence type="ECO:0000256" key="2">
    <source>
        <dbReference type="ARBA" id="ARBA00004948"/>
    </source>
</evidence>
<dbReference type="RefSeq" id="WP_090191327.1">
    <property type="nucleotide sequence ID" value="NZ_FOTF01000026.1"/>
</dbReference>
<dbReference type="EC" id="2.8.1.10" evidence="3 8"/>
<evidence type="ECO:0000256" key="1">
    <source>
        <dbReference type="ARBA" id="ARBA00002834"/>
    </source>
</evidence>
<keyword evidence="11" id="KW-1185">Reference proteome</keyword>
<evidence type="ECO:0000256" key="3">
    <source>
        <dbReference type="ARBA" id="ARBA00011960"/>
    </source>
</evidence>
<gene>
    <name evidence="8" type="primary">thiG</name>
    <name evidence="10" type="ORF">SAMN04488004_12618</name>
</gene>
<dbReference type="EMBL" id="FOTF01000026">
    <property type="protein sequence ID" value="SFL53608.1"/>
    <property type="molecule type" value="Genomic_DNA"/>
</dbReference>
<evidence type="ECO:0000256" key="7">
    <source>
        <dbReference type="ARBA" id="ARBA00049897"/>
    </source>
</evidence>
<dbReference type="GO" id="GO:0005737">
    <property type="term" value="C:cytoplasm"/>
    <property type="evidence" value="ECO:0007669"/>
    <property type="project" value="UniProtKB-SubCell"/>
</dbReference>
<dbReference type="AlphaFoldDB" id="A0A1I4IH11"/>
<dbReference type="Pfam" id="PF05690">
    <property type="entry name" value="ThiG"/>
    <property type="match status" value="1"/>
</dbReference>
<dbReference type="OrthoDB" id="9805935at2"/>
<evidence type="ECO:0000256" key="6">
    <source>
        <dbReference type="ARBA" id="ARBA00023270"/>
    </source>
</evidence>
<dbReference type="GO" id="GO:0009229">
    <property type="term" value="P:thiamine diphosphate biosynthetic process"/>
    <property type="evidence" value="ECO:0007669"/>
    <property type="project" value="UniProtKB-UniRule"/>
</dbReference>
<keyword evidence="6 8" id="KW-0704">Schiff base</keyword>
<dbReference type="InterPro" id="IPR033983">
    <property type="entry name" value="Thiazole_synthase_ThiG"/>
</dbReference>
<feature type="active site" description="Schiff-base intermediate with DXP" evidence="8">
    <location>
        <position position="96"/>
    </location>
</feature>
<keyword evidence="5 8" id="KW-0784">Thiamine biosynthesis</keyword>
<name>A0A1I4IH11_9RHOB</name>
<dbReference type="PANTHER" id="PTHR34266:SF2">
    <property type="entry name" value="THIAZOLE SYNTHASE"/>
    <property type="match status" value="1"/>
</dbReference>
<proteinExistence type="inferred from homology"/>
<dbReference type="InterPro" id="IPR013785">
    <property type="entry name" value="Aldolase_TIM"/>
</dbReference>
<dbReference type="InterPro" id="IPR008867">
    <property type="entry name" value="ThiG"/>
</dbReference>
<evidence type="ECO:0000256" key="8">
    <source>
        <dbReference type="HAMAP-Rule" id="MF_00443"/>
    </source>
</evidence>
<keyword evidence="8" id="KW-0963">Cytoplasm</keyword>
<evidence type="ECO:0000313" key="10">
    <source>
        <dbReference type="EMBL" id="SFL53608.1"/>
    </source>
</evidence>
<protein>
    <recommendedName>
        <fullName evidence="3 8">Thiazole synthase</fullName>
        <ecNumber evidence="3 8">2.8.1.10</ecNumber>
    </recommendedName>
</protein>
<feature type="binding site" evidence="8">
    <location>
        <begin position="184"/>
        <end position="185"/>
    </location>
    <ligand>
        <name>1-deoxy-D-xylulose 5-phosphate</name>
        <dbReference type="ChEBI" id="CHEBI:57792"/>
    </ligand>
</feature>
<comment type="subunit">
    <text evidence="8">Homotetramer. Forms heterodimers with either ThiH or ThiS.</text>
</comment>
<comment type="subcellular location">
    <subcellularLocation>
        <location evidence="8">Cytoplasm</location>
    </subcellularLocation>
</comment>
<dbReference type="Gene3D" id="3.20.20.70">
    <property type="entry name" value="Aldolase class I"/>
    <property type="match status" value="1"/>
</dbReference>
<organism evidence="10 11">
    <name type="scientific">Loktanella salsilacus</name>
    <dbReference type="NCBI Taxonomy" id="195913"/>
    <lineage>
        <taxon>Bacteria</taxon>
        <taxon>Pseudomonadati</taxon>
        <taxon>Pseudomonadota</taxon>
        <taxon>Alphaproteobacteria</taxon>
        <taxon>Rhodobacterales</taxon>
        <taxon>Roseobacteraceae</taxon>
        <taxon>Loktanella</taxon>
    </lineage>
</organism>
<dbReference type="STRING" id="195913.SAMN04488004_12618"/>
<dbReference type="Proteomes" id="UP000199550">
    <property type="component" value="Unassembled WGS sequence"/>
</dbReference>
<feature type="binding site" evidence="8">
    <location>
        <begin position="206"/>
        <end position="207"/>
    </location>
    <ligand>
        <name>1-deoxy-D-xylulose 5-phosphate</name>
        <dbReference type="ChEBI" id="CHEBI:57792"/>
    </ligand>
</feature>
<evidence type="ECO:0000313" key="11">
    <source>
        <dbReference type="Proteomes" id="UP000199550"/>
    </source>
</evidence>
<feature type="binding site" evidence="8">
    <location>
        <position position="157"/>
    </location>
    <ligand>
        <name>1-deoxy-D-xylulose 5-phosphate</name>
        <dbReference type="ChEBI" id="CHEBI:57792"/>
    </ligand>
</feature>
<evidence type="ECO:0000256" key="4">
    <source>
        <dbReference type="ARBA" id="ARBA00022679"/>
    </source>
</evidence>
<comment type="similarity">
    <text evidence="8">Belongs to the ThiG family.</text>
</comment>
<feature type="domain" description="Thiazole synthase ThiG" evidence="9">
    <location>
        <begin position="6"/>
        <end position="249"/>
    </location>
</feature>
<dbReference type="SUPFAM" id="SSF110399">
    <property type="entry name" value="ThiG-like"/>
    <property type="match status" value="1"/>
</dbReference>
<comment type="catalytic activity">
    <reaction evidence="7 8">
        <text>[ThiS sulfur-carrier protein]-C-terminal-Gly-aminoethanethioate + 2-iminoacetate + 1-deoxy-D-xylulose 5-phosphate = [ThiS sulfur-carrier protein]-C-terminal Gly-Gly + 2-[(2R,5Z)-2-carboxy-4-methylthiazol-5(2H)-ylidene]ethyl phosphate + 2 H2O + H(+)</text>
        <dbReference type="Rhea" id="RHEA:26297"/>
        <dbReference type="Rhea" id="RHEA-COMP:12909"/>
        <dbReference type="Rhea" id="RHEA-COMP:19908"/>
        <dbReference type="ChEBI" id="CHEBI:15377"/>
        <dbReference type="ChEBI" id="CHEBI:15378"/>
        <dbReference type="ChEBI" id="CHEBI:57792"/>
        <dbReference type="ChEBI" id="CHEBI:62899"/>
        <dbReference type="ChEBI" id="CHEBI:77846"/>
        <dbReference type="ChEBI" id="CHEBI:90778"/>
        <dbReference type="ChEBI" id="CHEBI:232372"/>
        <dbReference type="EC" id="2.8.1.10"/>
    </reaction>
</comment>
<sequence length="257" mass="26976">MRDFYGTALPGGLMLGTAQYPSPAILADAFRRSGASVATVSLRRESGQDRAGQDFWRLISDLGVRVLPNTAGCHTVKEAVTTAHMAREVFDTPWIKLEVIGDADTLQPDVFGLVEAARILTADGFQVFPYTTEDLVVADRLLDAGCEVLMPWGAPIGSGLGLNNIFGLRALRAHFPDVPLVIDAGLGLPSQAAHAMELGFDAVLLNTAVAAAGDPAAMAEAFALAIRAGQLAAHADPMEPRDMAAPSTPLLGKAFLG</sequence>
<dbReference type="UniPathway" id="UPA00060"/>
<dbReference type="GO" id="GO:1990107">
    <property type="term" value="F:thiazole synthase activity"/>
    <property type="evidence" value="ECO:0007669"/>
    <property type="project" value="UniProtKB-EC"/>
</dbReference>
<comment type="function">
    <text evidence="1 8">Catalyzes the rearrangement of 1-deoxy-D-xylulose 5-phosphate (DXP) to produce the thiazole phosphate moiety of thiamine. Sulfur is provided by the thiocarboxylate moiety of the carrier protein ThiS. In vitro, sulfur can be provided by H(2)S.</text>
</comment>
<dbReference type="HAMAP" id="MF_00443">
    <property type="entry name" value="ThiG"/>
    <property type="match status" value="1"/>
</dbReference>
<dbReference type="PANTHER" id="PTHR34266">
    <property type="entry name" value="THIAZOLE SYNTHASE"/>
    <property type="match status" value="1"/>
</dbReference>
<comment type="pathway">
    <text evidence="2 8">Cofactor biosynthesis; thiamine diphosphate biosynthesis.</text>
</comment>
<evidence type="ECO:0000259" key="9">
    <source>
        <dbReference type="Pfam" id="PF05690"/>
    </source>
</evidence>